<feature type="compositionally biased region" description="Low complexity" evidence="1">
    <location>
        <begin position="72"/>
        <end position="90"/>
    </location>
</feature>
<keyword evidence="2" id="KW-0472">Membrane</keyword>
<evidence type="ECO:0000313" key="5">
    <source>
        <dbReference type="Proteomes" id="UP000886785"/>
    </source>
</evidence>
<dbReference type="AlphaFoldDB" id="A0A9D1DQW2"/>
<evidence type="ECO:0000256" key="1">
    <source>
        <dbReference type="SAM" id="MobiDB-lite"/>
    </source>
</evidence>
<feature type="signal peptide" evidence="3">
    <location>
        <begin position="1"/>
        <end position="25"/>
    </location>
</feature>
<feature type="region of interest" description="Disordered" evidence="1">
    <location>
        <begin position="30"/>
        <end position="202"/>
    </location>
</feature>
<feature type="compositionally biased region" description="Basic and acidic residues" evidence="1">
    <location>
        <begin position="331"/>
        <end position="348"/>
    </location>
</feature>
<name>A0A9D1DQW2_9FIRM</name>
<reference evidence="4" key="2">
    <citation type="journal article" date="2021" name="PeerJ">
        <title>Extensive microbial diversity within the chicken gut microbiome revealed by metagenomics and culture.</title>
        <authorList>
            <person name="Gilroy R."/>
            <person name="Ravi A."/>
            <person name="Getino M."/>
            <person name="Pursley I."/>
            <person name="Horton D.L."/>
            <person name="Alikhan N.F."/>
            <person name="Baker D."/>
            <person name="Gharbi K."/>
            <person name="Hall N."/>
            <person name="Watson M."/>
            <person name="Adriaenssens E.M."/>
            <person name="Foster-Nyarko E."/>
            <person name="Jarju S."/>
            <person name="Secka A."/>
            <person name="Antonio M."/>
            <person name="Oren A."/>
            <person name="Chaudhuri R.R."/>
            <person name="La Ragione R."/>
            <person name="Hildebrand F."/>
            <person name="Pallen M.J."/>
        </authorList>
    </citation>
    <scope>NUCLEOTIDE SEQUENCE</scope>
    <source>
        <strain evidence="4">ChiSjej1B19-7085</strain>
    </source>
</reference>
<reference evidence="4" key="1">
    <citation type="submission" date="2020-10" db="EMBL/GenBank/DDBJ databases">
        <authorList>
            <person name="Gilroy R."/>
        </authorList>
    </citation>
    <scope>NUCLEOTIDE SEQUENCE</scope>
    <source>
        <strain evidence="4">ChiSjej1B19-7085</strain>
    </source>
</reference>
<feature type="compositionally biased region" description="Gly residues" evidence="1">
    <location>
        <begin position="109"/>
        <end position="118"/>
    </location>
</feature>
<feature type="transmembrane region" description="Helical" evidence="2">
    <location>
        <begin position="279"/>
        <end position="303"/>
    </location>
</feature>
<evidence type="ECO:0000256" key="2">
    <source>
        <dbReference type="SAM" id="Phobius"/>
    </source>
</evidence>
<organism evidence="4 5">
    <name type="scientific">Candidatus Gallacutalibacter pullicola</name>
    <dbReference type="NCBI Taxonomy" id="2840830"/>
    <lineage>
        <taxon>Bacteria</taxon>
        <taxon>Bacillati</taxon>
        <taxon>Bacillota</taxon>
        <taxon>Clostridia</taxon>
        <taxon>Eubacteriales</taxon>
        <taxon>Candidatus Gallacutalibacter</taxon>
    </lineage>
</organism>
<feature type="chain" id="PRO_5038800612" evidence="3">
    <location>
        <begin position="26"/>
        <end position="425"/>
    </location>
</feature>
<keyword evidence="2" id="KW-1133">Transmembrane helix</keyword>
<feature type="compositionally biased region" description="Polar residues" evidence="1">
    <location>
        <begin position="56"/>
        <end position="71"/>
    </location>
</feature>
<keyword evidence="2" id="KW-0812">Transmembrane</keyword>
<dbReference type="PROSITE" id="PS51257">
    <property type="entry name" value="PROKAR_LIPOPROTEIN"/>
    <property type="match status" value="1"/>
</dbReference>
<keyword evidence="3" id="KW-0732">Signal</keyword>
<gene>
    <name evidence="4" type="ORF">IAA54_06125</name>
</gene>
<feature type="compositionally biased region" description="Gly residues" evidence="1">
    <location>
        <begin position="155"/>
        <end position="164"/>
    </location>
</feature>
<feature type="region of interest" description="Disordered" evidence="1">
    <location>
        <begin position="331"/>
        <end position="425"/>
    </location>
</feature>
<dbReference type="EMBL" id="DVHF01000072">
    <property type="protein sequence ID" value="HIR57227.1"/>
    <property type="molecule type" value="Genomic_DNA"/>
</dbReference>
<evidence type="ECO:0000256" key="3">
    <source>
        <dbReference type="SAM" id="SignalP"/>
    </source>
</evidence>
<evidence type="ECO:0000313" key="4">
    <source>
        <dbReference type="EMBL" id="HIR57227.1"/>
    </source>
</evidence>
<dbReference type="Proteomes" id="UP000886785">
    <property type="component" value="Unassembled WGS sequence"/>
</dbReference>
<comment type="caution">
    <text evidence="4">The sequence shown here is derived from an EMBL/GenBank/DDBJ whole genome shotgun (WGS) entry which is preliminary data.</text>
</comment>
<accession>A0A9D1DQW2</accession>
<feature type="compositionally biased region" description="Acidic residues" evidence="1">
    <location>
        <begin position="361"/>
        <end position="375"/>
    </location>
</feature>
<feature type="compositionally biased region" description="Polar residues" evidence="1">
    <location>
        <begin position="392"/>
        <end position="405"/>
    </location>
</feature>
<protein>
    <submittedName>
        <fullName evidence="4">Uncharacterized protein</fullName>
    </submittedName>
</protein>
<proteinExistence type="predicted"/>
<sequence length="425" mass="43536">MKRHHGKGKYAALLLALALSCSLLAAPVQATGDLPPAGEAISDTAQPDPGAAVSSDAGQNTESQSGTGQDTASQPSQGQSDPGQAGAGQSDPGSQITSEPSSSLPDGSGISGPIGGDGIIITPPSVSSEPEDIPGSSVPEEGWESNQPGEFPGDGQSGMEGLPGEGTESGLEGDGEVSTPEEGLDPGIVGEDPDYEPAPPSYSGPVVDSAPNMIASVPETESDPTAFTNQDLEDIRNLASGQEAEGGQTILSGGNTDIPQGGGIFESEDPVQTAGDSTVLVVGVALIVLGAAGIAFAVIRIVLARRESQPAMMEIPDGPRDLYSDSHLEEARHAAPPEHLAPQRRDDEPAALPQDRGYYDDPNDDPYSDYYDDIDGYAGTSARPGEPPQDGENLSQPAAPGQSNGEKPGDDFDWDDFFQNNGNPK</sequence>